<sequence length="477" mass="53734">MLKRYGLVATVLMMAIGAGARWRRFLRPMPTPAGTCPVPLAWSDAEKIPVIGLAPRLKSIITDPVGLIIGNQKAHGDFFTLRLPTIYDLTILFGAEHYQKILSLPTDHAGVGEVLHRVPTVGFWFPRTDNGPDTLQALIVTGRRIIATLLTPARVSEIPARAAAIAERHSAQWTDLVDLTEVIHPIVYEVTCRYFVGDAVWDNIGERLTHFYRHICDGIDVPRSALAVTPFHYFMPEHRHTRKLYRMLRDSWTDFQHCDSPLMAAINAARLNGQELTHADKMWMFMYVLWNATAYPGAYTYWTLVDVLTHPGVYTHVQATYDQSERLEYLQRCLAESVRMYPVASLVRYLYKPYEFKHRGTTYHIPAGNGVAVVPGALNRDLTQIPDNPDCYDPDRYLRTPAPSLSSFGRGPFGCVAERFSKIVTASIIDQLLSQYSMDIVADIPTRRQRVHQTYPGSPLPVALTPAPAIHKSFAHS</sequence>
<reference evidence="5 6" key="1">
    <citation type="submission" date="2018-09" db="EMBL/GenBank/DDBJ databases">
        <authorList>
            <person name="Tagini F."/>
        </authorList>
    </citation>
    <scope>NUCLEOTIDE SEQUENCE [LARGE SCALE GENOMIC DNA]</scope>
    <source>
        <strain evidence="5 6">MK136</strain>
    </source>
</reference>
<dbReference type="GO" id="GO:0005506">
    <property type="term" value="F:iron ion binding"/>
    <property type="evidence" value="ECO:0007669"/>
    <property type="project" value="InterPro"/>
</dbReference>
<dbReference type="Pfam" id="PF00067">
    <property type="entry name" value="p450"/>
    <property type="match status" value="1"/>
</dbReference>
<evidence type="ECO:0000256" key="3">
    <source>
        <dbReference type="ARBA" id="ARBA00022723"/>
    </source>
</evidence>
<dbReference type="OrthoDB" id="3817170at2"/>
<dbReference type="EMBL" id="UPHP01000102">
    <property type="protein sequence ID" value="VBA40953.1"/>
    <property type="molecule type" value="Genomic_DNA"/>
</dbReference>
<dbReference type="InterPro" id="IPR036396">
    <property type="entry name" value="Cyt_P450_sf"/>
</dbReference>
<dbReference type="InterPro" id="IPR050529">
    <property type="entry name" value="CYP450_sterol_14alpha_dmase"/>
</dbReference>
<evidence type="ECO:0000256" key="2">
    <source>
        <dbReference type="ARBA" id="ARBA00022617"/>
    </source>
</evidence>
<name>A0A498Q894_9MYCO</name>
<keyword evidence="4" id="KW-0408">Iron</keyword>
<accession>A0A498Q894</accession>
<dbReference type="CDD" id="cd00302">
    <property type="entry name" value="cytochrome_P450"/>
    <property type="match status" value="1"/>
</dbReference>
<keyword evidence="2" id="KW-0349">Heme</keyword>
<dbReference type="InterPro" id="IPR001128">
    <property type="entry name" value="Cyt_P450"/>
</dbReference>
<evidence type="ECO:0008006" key="7">
    <source>
        <dbReference type="Google" id="ProtNLM"/>
    </source>
</evidence>
<evidence type="ECO:0000313" key="5">
    <source>
        <dbReference type="EMBL" id="VBA40953.1"/>
    </source>
</evidence>
<dbReference type="PANTHER" id="PTHR24304:SF2">
    <property type="entry name" value="24-HYDROXYCHOLESTEROL 7-ALPHA-HYDROXYLASE"/>
    <property type="match status" value="1"/>
</dbReference>
<dbReference type="GO" id="GO:0016705">
    <property type="term" value="F:oxidoreductase activity, acting on paired donors, with incorporation or reduction of molecular oxygen"/>
    <property type="evidence" value="ECO:0007669"/>
    <property type="project" value="InterPro"/>
</dbReference>
<keyword evidence="6" id="KW-1185">Reference proteome</keyword>
<dbReference type="AlphaFoldDB" id="A0A498Q894"/>
<evidence type="ECO:0000313" key="6">
    <source>
        <dbReference type="Proteomes" id="UP000273307"/>
    </source>
</evidence>
<dbReference type="PANTHER" id="PTHR24304">
    <property type="entry name" value="CYTOCHROME P450 FAMILY 7"/>
    <property type="match status" value="1"/>
</dbReference>
<organism evidence="5 6">
    <name type="scientific">Mycobacterium attenuatum</name>
    <dbReference type="NCBI Taxonomy" id="2341086"/>
    <lineage>
        <taxon>Bacteria</taxon>
        <taxon>Bacillati</taxon>
        <taxon>Actinomycetota</taxon>
        <taxon>Actinomycetes</taxon>
        <taxon>Mycobacteriales</taxon>
        <taxon>Mycobacteriaceae</taxon>
        <taxon>Mycobacterium</taxon>
    </lineage>
</organism>
<keyword evidence="3" id="KW-0479">Metal-binding</keyword>
<dbReference type="Proteomes" id="UP000273307">
    <property type="component" value="Unassembled WGS sequence"/>
</dbReference>
<evidence type="ECO:0000256" key="4">
    <source>
        <dbReference type="ARBA" id="ARBA00023004"/>
    </source>
</evidence>
<dbReference type="GO" id="GO:0004497">
    <property type="term" value="F:monooxygenase activity"/>
    <property type="evidence" value="ECO:0007669"/>
    <property type="project" value="InterPro"/>
</dbReference>
<evidence type="ECO:0000256" key="1">
    <source>
        <dbReference type="ARBA" id="ARBA00010617"/>
    </source>
</evidence>
<protein>
    <recommendedName>
        <fullName evidence="7">Cytochrome P450</fullName>
    </recommendedName>
</protein>
<dbReference type="Gene3D" id="1.10.630.10">
    <property type="entry name" value="Cytochrome P450"/>
    <property type="match status" value="1"/>
</dbReference>
<gene>
    <name evidence="5" type="ORF">LAUMK136_03792</name>
</gene>
<comment type="similarity">
    <text evidence="1">Belongs to the cytochrome P450 family.</text>
</comment>
<proteinExistence type="inferred from homology"/>
<dbReference type="GO" id="GO:0020037">
    <property type="term" value="F:heme binding"/>
    <property type="evidence" value="ECO:0007669"/>
    <property type="project" value="InterPro"/>
</dbReference>
<dbReference type="SUPFAM" id="SSF48264">
    <property type="entry name" value="Cytochrome P450"/>
    <property type="match status" value="1"/>
</dbReference>